<accession>M2PX00</accession>
<dbReference type="AlphaFoldDB" id="M2PX00"/>
<gene>
    <name evidence="1" type="ORF">C791_6218</name>
</gene>
<evidence type="ECO:0008006" key="3">
    <source>
        <dbReference type="Google" id="ProtNLM"/>
    </source>
</evidence>
<name>M2PX00_9PSEU</name>
<evidence type="ECO:0000313" key="2">
    <source>
        <dbReference type="Proteomes" id="UP000014137"/>
    </source>
</evidence>
<evidence type="ECO:0000313" key="1">
    <source>
        <dbReference type="EMBL" id="EMD24140.1"/>
    </source>
</evidence>
<dbReference type="Proteomes" id="UP000014137">
    <property type="component" value="Unassembled WGS sequence"/>
</dbReference>
<sequence length="45" mass="4756">MKGRTVEDVMTGEAHSVRRSTPLSDVTRILAARGISAGVVSGKCR</sequence>
<organism evidence="1 2">
    <name type="scientific">Amycolatopsis azurea DSM 43854</name>
    <dbReference type="NCBI Taxonomy" id="1238180"/>
    <lineage>
        <taxon>Bacteria</taxon>
        <taxon>Bacillati</taxon>
        <taxon>Actinomycetota</taxon>
        <taxon>Actinomycetes</taxon>
        <taxon>Pseudonocardiales</taxon>
        <taxon>Pseudonocardiaceae</taxon>
        <taxon>Amycolatopsis</taxon>
    </lineage>
</organism>
<dbReference type="Gene3D" id="3.10.580.10">
    <property type="entry name" value="CBS-domain"/>
    <property type="match status" value="1"/>
</dbReference>
<comment type="caution">
    <text evidence="1">The sequence shown here is derived from an EMBL/GenBank/DDBJ whole genome shotgun (WGS) entry which is preliminary data.</text>
</comment>
<dbReference type="SUPFAM" id="SSF54631">
    <property type="entry name" value="CBS-domain pair"/>
    <property type="match status" value="1"/>
</dbReference>
<reference evidence="1 2" key="1">
    <citation type="submission" date="2012-10" db="EMBL/GenBank/DDBJ databases">
        <title>Genome assembly of Amycolatopsis azurea DSM 43854.</title>
        <authorList>
            <person name="Khatri I."/>
            <person name="Kaur I."/>
            <person name="Subramanian S."/>
            <person name="Mayilraj S."/>
        </authorList>
    </citation>
    <scope>NUCLEOTIDE SEQUENCE [LARGE SCALE GENOMIC DNA]</scope>
    <source>
        <strain evidence="1 2">DSM 43854</strain>
    </source>
</reference>
<dbReference type="InterPro" id="IPR046342">
    <property type="entry name" value="CBS_dom_sf"/>
</dbReference>
<proteinExistence type="predicted"/>
<protein>
    <recommendedName>
        <fullName evidence="3">CBS domain-containing protein</fullName>
    </recommendedName>
</protein>
<dbReference type="EMBL" id="ANMG01000060">
    <property type="protein sequence ID" value="EMD24140.1"/>
    <property type="molecule type" value="Genomic_DNA"/>
</dbReference>